<dbReference type="GO" id="GO:0016787">
    <property type="term" value="F:hydrolase activity"/>
    <property type="evidence" value="ECO:0007669"/>
    <property type="project" value="UniProtKB-KW"/>
</dbReference>
<feature type="chain" id="PRO_5045496330" evidence="5">
    <location>
        <begin position="22"/>
        <end position="569"/>
    </location>
</feature>
<feature type="domain" description="Sulfatase N-terminal" evidence="6">
    <location>
        <begin position="24"/>
        <end position="451"/>
    </location>
</feature>
<reference evidence="8" key="1">
    <citation type="journal article" date="2019" name="Int. J. Syst. Evol. Microbiol.">
        <title>The Global Catalogue of Microorganisms (GCM) 10K type strain sequencing project: providing services to taxonomists for standard genome sequencing and annotation.</title>
        <authorList>
            <consortium name="The Broad Institute Genomics Platform"/>
            <consortium name="The Broad Institute Genome Sequencing Center for Infectious Disease"/>
            <person name="Wu L."/>
            <person name="Ma J."/>
        </authorList>
    </citation>
    <scope>NUCLEOTIDE SEQUENCE [LARGE SCALE GENOMIC DNA]</scope>
    <source>
        <strain evidence="8">CGMCC 4.1469</strain>
    </source>
</reference>
<evidence type="ECO:0000313" key="7">
    <source>
        <dbReference type="EMBL" id="MFC5455858.1"/>
    </source>
</evidence>
<evidence type="ECO:0000259" key="6">
    <source>
        <dbReference type="Pfam" id="PF00884"/>
    </source>
</evidence>
<sequence length="569" mass="63352">MTRLLLHPLASLLLTATALCAAQPNIIVIMSDDMGFSDLGCYGGEIQTPNLDRLAKDGVRLSQFYNAGRCCPTRASLLTGLYPHQAGIGHMMEDRGHDGYRGDLNNRCVTIAEVLKPAGYRTYAVGKWHVTKHAQPEGPKHNWPLHRGFDRFYGTITGAGSFYDPGTLTRDDTMISPFADPEYQPKQYYYTDAISDHAIRFIDEHASAQKDKPFFMYMAYTAAHWPMHALPEDVAKYKGKYDAGYESMRQARLLRMQQMGLIAKNAELSPTFGDWTQVKDKEWETRCMETYAAMIDRMDQGIGRVVGTLEKKGLLQNTLILFLQDNGGCQEPIGRQAKPPAFNEKTFPVIAQDAIRLDVIPKQTRDGQPVKQGQGIMPGGPNDYIAYGEAWANVSNTPHREYKHYVHEGGISTPLIAHWPAGIPEARHGKIEAQPGHLIDLLATCADVAGASYPAEFNGQAIRPKEGISLIPVFKGQSPASRSIFWEHEGNRAHRAGPWKLVAKENKPWELYNIDQDRAELHDLAAAEPERVQSMAAAWEAWAAHAQVLPVGAWKKPDVVKNAKGKQPK</sequence>
<dbReference type="CDD" id="cd16025">
    <property type="entry name" value="PAS_like"/>
    <property type="match status" value="1"/>
</dbReference>
<evidence type="ECO:0000256" key="5">
    <source>
        <dbReference type="SAM" id="SignalP"/>
    </source>
</evidence>
<evidence type="ECO:0000313" key="8">
    <source>
        <dbReference type="Proteomes" id="UP001596052"/>
    </source>
</evidence>
<gene>
    <name evidence="7" type="ORF">ACFQDI_13420</name>
</gene>
<evidence type="ECO:0000256" key="3">
    <source>
        <dbReference type="ARBA" id="ARBA00022801"/>
    </source>
</evidence>
<dbReference type="Proteomes" id="UP001596052">
    <property type="component" value="Unassembled WGS sequence"/>
</dbReference>
<evidence type="ECO:0000256" key="2">
    <source>
        <dbReference type="ARBA" id="ARBA00022723"/>
    </source>
</evidence>
<evidence type="ECO:0000256" key="1">
    <source>
        <dbReference type="ARBA" id="ARBA00008779"/>
    </source>
</evidence>
<dbReference type="Gene3D" id="3.30.1120.10">
    <property type="match status" value="1"/>
</dbReference>
<keyword evidence="4" id="KW-0106">Calcium</keyword>
<protein>
    <submittedName>
        <fullName evidence="7">Arylsulfatase</fullName>
        <ecNumber evidence="7">3.1.6.-</ecNumber>
    </submittedName>
</protein>
<comment type="caution">
    <text evidence="7">The sequence shown here is derived from an EMBL/GenBank/DDBJ whole genome shotgun (WGS) entry which is preliminary data.</text>
</comment>
<dbReference type="InterPro" id="IPR024607">
    <property type="entry name" value="Sulfatase_CS"/>
</dbReference>
<keyword evidence="5" id="KW-0732">Signal</keyword>
<keyword evidence="8" id="KW-1185">Reference proteome</keyword>
<dbReference type="EMBL" id="JBHSMQ010000004">
    <property type="protein sequence ID" value="MFC5455858.1"/>
    <property type="molecule type" value="Genomic_DNA"/>
</dbReference>
<organism evidence="7 8">
    <name type="scientific">Prosthecobacter fluviatilis</name>
    <dbReference type="NCBI Taxonomy" id="445931"/>
    <lineage>
        <taxon>Bacteria</taxon>
        <taxon>Pseudomonadati</taxon>
        <taxon>Verrucomicrobiota</taxon>
        <taxon>Verrucomicrobiia</taxon>
        <taxon>Verrucomicrobiales</taxon>
        <taxon>Verrucomicrobiaceae</taxon>
        <taxon>Prosthecobacter</taxon>
    </lineage>
</organism>
<dbReference type="SUPFAM" id="SSF53649">
    <property type="entry name" value="Alkaline phosphatase-like"/>
    <property type="match status" value="1"/>
</dbReference>
<dbReference type="EC" id="3.1.6.-" evidence="7"/>
<dbReference type="Gene3D" id="3.40.720.10">
    <property type="entry name" value="Alkaline Phosphatase, subunit A"/>
    <property type="match status" value="1"/>
</dbReference>
<dbReference type="RefSeq" id="WP_377167348.1">
    <property type="nucleotide sequence ID" value="NZ_JBHSMQ010000004.1"/>
</dbReference>
<dbReference type="PROSITE" id="PS00149">
    <property type="entry name" value="SULFATASE_2"/>
    <property type="match status" value="1"/>
</dbReference>
<dbReference type="PANTHER" id="PTHR42693">
    <property type="entry name" value="ARYLSULFATASE FAMILY MEMBER"/>
    <property type="match status" value="1"/>
</dbReference>
<comment type="similarity">
    <text evidence="1">Belongs to the sulfatase family.</text>
</comment>
<accession>A0ABW0KSY9</accession>
<dbReference type="InterPro" id="IPR000917">
    <property type="entry name" value="Sulfatase_N"/>
</dbReference>
<dbReference type="InterPro" id="IPR017850">
    <property type="entry name" value="Alkaline_phosphatase_core_sf"/>
</dbReference>
<keyword evidence="2" id="KW-0479">Metal-binding</keyword>
<evidence type="ECO:0000256" key="4">
    <source>
        <dbReference type="ARBA" id="ARBA00022837"/>
    </source>
</evidence>
<feature type="signal peptide" evidence="5">
    <location>
        <begin position="1"/>
        <end position="21"/>
    </location>
</feature>
<dbReference type="InterPro" id="IPR050738">
    <property type="entry name" value="Sulfatase"/>
</dbReference>
<keyword evidence="3 7" id="KW-0378">Hydrolase</keyword>
<name>A0ABW0KSY9_9BACT</name>
<dbReference type="Pfam" id="PF00884">
    <property type="entry name" value="Sulfatase"/>
    <property type="match status" value="1"/>
</dbReference>
<proteinExistence type="inferred from homology"/>
<dbReference type="PANTHER" id="PTHR42693:SF53">
    <property type="entry name" value="ENDO-4-O-SULFATASE"/>
    <property type="match status" value="1"/>
</dbReference>